<name>E4KQG2_9LACT</name>
<dbReference type="InterPro" id="IPR002104">
    <property type="entry name" value="Integrase_catalytic"/>
</dbReference>
<dbReference type="eggNOG" id="COG0582">
    <property type="taxonomic scope" value="Bacteria"/>
</dbReference>
<dbReference type="CDD" id="cd01189">
    <property type="entry name" value="INT_ICEBs1_C_like"/>
    <property type="match status" value="1"/>
</dbReference>
<comment type="caution">
    <text evidence="3">The sequence shown here is derived from an EMBL/GenBank/DDBJ whole genome shotgun (WGS) entry which is preliminary data.</text>
</comment>
<dbReference type="RefSeq" id="WP_006418833.1">
    <property type="nucleotide sequence ID" value="NZ_AENN01000017.1"/>
</dbReference>
<dbReference type="PANTHER" id="PTHR30349">
    <property type="entry name" value="PHAGE INTEGRASE-RELATED"/>
    <property type="match status" value="1"/>
</dbReference>
<accession>E4KQG2</accession>
<protein>
    <submittedName>
        <fullName evidence="3">Site-specific recombinase, phage integrase family</fullName>
    </submittedName>
</protein>
<evidence type="ECO:0000256" key="1">
    <source>
        <dbReference type="ARBA" id="ARBA00023172"/>
    </source>
</evidence>
<dbReference type="Proteomes" id="UP000005990">
    <property type="component" value="Unassembled WGS sequence"/>
</dbReference>
<dbReference type="GO" id="GO:0003677">
    <property type="term" value="F:DNA binding"/>
    <property type="evidence" value="ECO:0007669"/>
    <property type="project" value="InterPro"/>
</dbReference>
<reference evidence="3 4" key="1">
    <citation type="submission" date="2010-10" db="EMBL/GenBank/DDBJ databases">
        <authorList>
            <person name="Durkin A.S."/>
            <person name="Madupu R."/>
            <person name="Torralba M."/>
            <person name="Gillis M."/>
            <person name="Methe B."/>
            <person name="Sutton G."/>
            <person name="Nelson K.E."/>
        </authorList>
    </citation>
    <scope>NUCLEOTIDE SEQUENCE [LARGE SCALE GENOMIC DNA]</scope>
    <source>
        <strain evidence="3 4">ACS-139-V-Col8</strain>
    </source>
</reference>
<gene>
    <name evidence="3" type="ORF">HMPREF9257_0518</name>
</gene>
<dbReference type="AlphaFoldDB" id="E4KQG2"/>
<keyword evidence="1" id="KW-0233">DNA recombination</keyword>
<feature type="domain" description="Tyr recombinase" evidence="2">
    <location>
        <begin position="1"/>
        <end position="132"/>
    </location>
</feature>
<evidence type="ECO:0000259" key="2">
    <source>
        <dbReference type="PROSITE" id="PS51898"/>
    </source>
</evidence>
<dbReference type="SUPFAM" id="SSF56349">
    <property type="entry name" value="DNA breaking-rejoining enzymes"/>
    <property type="match status" value="1"/>
</dbReference>
<evidence type="ECO:0000313" key="4">
    <source>
        <dbReference type="Proteomes" id="UP000005990"/>
    </source>
</evidence>
<dbReference type="Pfam" id="PF00589">
    <property type="entry name" value="Phage_integrase"/>
    <property type="match status" value="1"/>
</dbReference>
<dbReference type="STRING" id="908337.HMPREF9257_0518"/>
<dbReference type="GO" id="GO:0015074">
    <property type="term" value="P:DNA integration"/>
    <property type="evidence" value="ECO:0007669"/>
    <property type="project" value="InterPro"/>
</dbReference>
<dbReference type="OrthoDB" id="9803188at2"/>
<evidence type="ECO:0000313" key="3">
    <source>
        <dbReference type="EMBL" id="EFR30673.1"/>
    </source>
</evidence>
<dbReference type="Gene3D" id="1.10.443.10">
    <property type="entry name" value="Intergrase catalytic core"/>
    <property type="match status" value="1"/>
</dbReference>
<proteinExistence type="predicted"/>
<sequence>MIFQTPKTSTSIREIPLDDETISILKHWRKQQNTRLLRFGQNSLSDDQLLFTTLDNEVLDIDYPNRTLKKLIQDNGLKKITVHSFRYTHCVLLFEAGASIKQVQTRLGHKDSNVTMNIYNHVTKNKSNETASLFANFMAK</sequence>
<dbReference type="GO" id="GO:0006310">
    <property type="term" value="P:DNA recombination"/>
    <property type="evidence" value="ECO:0007669"/>
    <property type="project" value="UniProtKB-KW"/>
</dbReference>
<dbReference type="InterPro" id="IPR011010">
    <property type="entry name" value="DNA_brk_join_enz"/>
</dbReference>
<dbReference type="PROSITE" id="PS51898">
    <property type="entry name" value="TYR_RECOMBINASE"/>
    <property type="match status" value="1"/>
</dbReference>
<organism evidence="3 4">
    <name type="scientific">Eremococcus coleocola ACS-139-V-Col8</name>
    <dbReference type="NCBI Taxonomy" id="908337"/>
    <lineage>
        <taxon>Bacteria</taxon>
        <taxon>Bacillati</taxon>
        <taxon>Bacillota</taxon>
        <taxon>Bacilli</taxon>
        <taxon>Lactobacillales</taxon>
        <taxon>Aerococcaceae</taxon>
        <taxon>Eremococcus</taxon>
    </lineage>
</organism>
<dbReference type="InterPro" id="IPR050090">
    <property type="entry name" value="Tyrosine_recombinase_XerCD"/>
</dbReference>
<dbReference type="PANTHER" id="PTHR30349:SF64">
    <property type="entry name" value="PROPHAGE INTEGRASE INTD-RELATED"/>
    <property type="match status" value="1"/>
</dbReference>
<dbReference type="EMBL" id="AENN01000017">
    <property type="protein sequence ID" value="EFR30673.1"/>
    <property type="molecule type" value="Genomic_DNA"/>
</dbReference>
<keyword evidence="4" id="KW-1185">Reference proteome</keyword>
<dbReference type="InterPro" id="IPR013762">
    <property type="entry name" value="Integrase-like_cat_sf"/>
</dbReference>